<reference evidence="1 2" key="1">
    <citation type="journal article" date="2020" name="Phytopathology">
        <title>Genome Sequence Resources of Colletotrichum truncatum, C. plurivorum, C. musicola, and C. sojae: Four Species Pathogenic to Soybean (Glycine max).</title>
        <authorList>
            <person name="Rogerio F."/>
            <person name="Boufleur T.R."/>
            <person name="Ciampi-Guillardi M."/>
            <person name="Sukno S.A."/>
            <person name="Thon M.R."/>
            <person name="Massola Junior N.S."/>
            <person name="Baroncelli R."/>
        </authorList>
    </citation>
    <scope>NUCLEOTIDE SEQUENCE [LARGE SCALE GENOMIC DNA]</scope>
    <source>
        <strain evidence="1 2">CMES1059</strain>
    </source>
</reference>
<accession>A0ACC3YTC2</accession>
<sequence length="417" mass="44902">MPKAPLSPASSRNAMLMAGRMPVIAEDESVTPITVPPAATLPPSPPRFNPKKPRAYGRSPTSRPIYAHPSYPPYSHSRNSSRESLHSIHSIHSVRSVRSTRSVQSVRAPSLRSVSGGSSFAGSNPSSSNSSPRNSYYNKNSSPNFPVTMPARSAATQEKARANARALRRRKRYRITVVIVIAVSLIVGLAVGLTASTWKQNTSPTPSGTPALSNLFPAGSFSFNTALQASSTGCTSKTSTWSCYPDVTYANASSSGSRNRSFATFFWTIMPKNSYSYQISSPASPSAPQFSNVSMNLLDANSYDERLVFKFSMPKTVVPSETIAPNNKSSTCTFNDTTFQATLWTRRNSDNDTATIGVAAGNATAVPDPSKWSVWPGEVEILQLKRGGPNCKDNDGNEFKVAAGDGQCECRYVNFGL</sequence>
<evidence type="ECO:0000313" key="2">
    <source>
        <dbReference type="Proteomes" id="UP000805649"/>
    </source>
</evidence>
<protein>
    <submittedName>
        <fullName evidence="1">Tat pathway signal sequence</fullName>
    </submittedName>
</protein>
<name>A0ACC3YTC2_COLTU</name>
<keyword evidence="2" id="KW-1185">Reference proteome</keyword>
<comment type="caution">
    <text evidence="1">The sequence shown here is derived from an EMBL/GenBank/DDBJ whole genome shotgun (WGS) entry which is preliminary data.</text>
</comment>
<dbReference type="Proteomes" id="UP000805649">
    <property type="component" value="Unassembled WGS sequence"/>
</dbReference>
<organism evidence="1 2">
    <name type="scientific">Colletotrichum truncatum</name>
    <name type="common">Anthracnose fungus</name>
    <name type="synonym">Colletotrichum capsici</name>
    <dbReference type="NCBI Taxonomy" id="5467"/>
    <lineage>
        <taxon>Eukaryota</taxon>
        <taxon>Fungi</taxon>
        <taxon>Dikarya</taxon>
        <taxon>Ascomycota</taxon>
        <taxon>Pezizomycotina</taxon>
        <taxon>Sordariomycetes</taxon>
        <taxon>Hypocreomycetidae</taxon>
        <taxon>Glomerellales</taxon>
        <taxon>Glomerellaceae</taxon>
        <taxon>Colletotrichum</taxon>
        <taxon>Colletotrichum truncatum species complex</taxon>
    </lineage>
</organism>
<gene>
    <name evidence="1" type="ORF">CTRU02_209784</name>
</gene>
<dbReference type="EMBL" id="VUJX02000006">
    <property type="protein sequence ID" value="KAL0935193.1"/>
    <property type="molecule type" value="Genomic_DNA"/>
</dbReference>
<proteinExistence type="predicted"/>
<evidence type="ECO:0000313" key="1">
    <source>
        <dbReference type="EMBL" id="KAL0935193.1"/>
    </source>
</evidence>